<organism evidence="1 2">
    <name type="scientific">Zosterops lateralis melanops</name>
    <dbReference type="NCBI Taxonomy" id="1220523"/>
    <lineage>
        <taxon>Eukaryota</taxon>
        <taxon>Metazoa</taxon>
        <taxon>Chordata</taxon>
        <taxon>Craniata</taxon>
        <taxon>Vertebrata</taxon>
        <taxon>Euteleostomi</taxon>
        <taxon>Archelosauria</taxon>
        <taxon>Archosauria</taxon>
        <taxon>Dinosauria</taxon>
        <taxon>Saurischia</taxon>
        <taxon>Theropoda</taxon>
        <taxon>Coelurosauria</taxon>
        <taxon>Aves</taxon>
        <taxon>Neognathae</taxon>
        <taxon>Neoaves</taxon>
        <taxon>Telluraves</taxon>
        <taxon>Australaves</taxon>
        <taxon>Passeriformes</taxon>
        <taxon>Sylvioidea</taxon>
        <taxon>Zosteropidae</taxon>
        <taxon>Zosterops</taxon>
    </lineage>
</organism>
<accession>A0A8D2NWZ1</accession>
<evidence type="ECO:0008006" key="3">
    <source>
        <dbReference type="Google" id="ProtNLM"/>
    </source>
</evidence>
<proteinExistence type="predicted"/>
<evidence type="ECO:0000313" key="1">
    <source>
        <dbReference type="Ensembl" id="ENSZLMP00000004459.1"/>
    </source>
</evidence>
<dbReference type="AlphaFoldDB" id="A0A8D2NWZ1"/>
<evidence type="ECO:0000313" key="2">
    <source>
        <dbReference type="Proteomes" id="UP000694401"/>
    </source>
</evidence>
<dbReference type="Ensembl" id="ENSZLMT00000004612.1">
    <property type="protein sequence ID" value="ENSZLMP00000004459.1"/>
    <property type="gene ID" value="ENSZLMG00000003190.1"/>
</dbReference>
<sequence>MDHPEALEGYKPRVGHKRRVPAALCLHKELEESCPSGSCQDLWHVQGTAAGMEKEVFTASVIRQLNLYGFTKVQRDFQRSASLPEFLSEEAAASAHSQVQQLLCTATNTCEDLRGERDLHSKKGLAIEEVGMGVSGLVFISFSVSAQAGLSESF</sequence>
<keyword evidence="2" id="KW-1185">Reference proteome</keyword>
<dbReference type="Proteomes" id="UP000694401">
    <property type="component" value="Unassembled WGS sequence"/>
</dbReference>
<reference evidence="1" key="2">
    <citation type="submission" date="2025-09" db="UniProtKB">
        <authorList>
            <consortium name="Ensembl"/>
        </authorList>
    </citation>
    <scope>IDENTIFICATION</scope>
</reference>
<name>A0A8D2NWZ1_ZOSLA</name>
<reference evidence="1" key="1">
    <citation type="submission" date="2025-08" db="UniProtKB">
        <authorList>
            <consortium name="Ensembl"/>
        </authorList>
    </citation>
    <scope>IDENTIFICATION</scope>
</reference>
<protein>
    <recommendedName>
        <fullName evidence="3">HSF-type DNA-binding domain-containing protein</fullName>
    </recommendedName>
</protein>